<dbReference type="CDD" id="cd00060">
    <property type="entry name" value="FHA"/>
    <property type="match status" value="1"/>
</dbReference>
<accession>A0ABX4YN43</accession>
<dbReference type="Gene3D" id="2.60.200.20">
    <property type="match status" value="1"/>
</dbReference>
<feature type="domain" description="FHA" evidence="3">
    <location>
        <begin position="409"/>
        <end position="458"/>
    </location>
</feature>
<keyword evidence="1" id="KW-0472">Membrane</keyword>
<evidence type="ECO:0000313" key="5">
    <source>
        <dbReference type="Proteomes" id="UP000094669"/>
    </source>
</evidence>
<name>A0ABX4YN43_9LEPT</name>
<dbReference type="Proteomes" id="UP000094669">
    <property type="component" value="Unassembled WGS sequence"/>
</dbReference>
<feature type="chain" id="PRO_5046679663" evidence="2">
    <location>
        <begin position="22"/>
        <end position="482"/>
    </location>
</feature>
<protein>
    <submittedName>
        <fullName evidence="4">FHA domain-containing protein</fullName>
    </submittedName>
</protein>
<evidence type="ECO:0000259" key="3">
    <source>
        <dbReference type="PROSITE" id="PS50006"/>
    </source>
</evidence>
<keyword evidence="1" id="KW-1133">Transmembrane helix</keyword>
<evidence type="ECO:0000313" key="4">
    <source>
        <dbReference type="EMBL" id="PNV76701.1"/>
    </source>
</evidence>
<keyword evidence="1" id="KW-0812">Transmembrane</keyword>
<proteinExistence type="predicted"/>
<dbReference type="EMBL" id="MCRM02000002">
    <property type="protein sequence ID" value="PNV76701.1"/>
    <property type="molecule type" value="Genomic_DNA"/>
</dbReference>
<reference evidence="4" key="1">
    <citation type="submission" date="2018-01" db="EMBL/GenBank/DDBJ databases">
        <title>Genomic characterization of Leptospira inadai serogroup Lyme isolated from captured rat in Brazil and comparative analysis with human reference strain.</title>
        <authorList>
            <person name="Moreno L.Z."/>
            <person name="Loureiro A.P."/>
            <person name="Miraglia F."/>
            <person name="Kremer F.S."/>
            <person name="Eslabao M.R."/>
            <person name="Dellagostin O.A."/>
            <person name="Lilenbaum W."/>
            <person name="Moreno A.M."/>
        </authorList>
    </citation>
    <scope>NUCLEOTIDE SEQUENCE [LARGE SCALE GENOMIC DNA]</scope>
    <source>
        <strain evidence="4">M34/99</strain>
    </source>
</reference>
<evidence type="ECO:0000256" key="2">
    <source>
        <dbReference type="SAM" id="SignalP"/>
    </source>
</evidence>
<dbReference type="PROSITE" id="PS50006">
    <property type="entry name" value="FHA_DOMAIN"/>
    <property type="match status" value="1"/>
</dbReference>
<feature type="transmembrane region" description="Helical" evidence="1">
    <location>
        <begin position="299"/>
        <end position="319"/>
    </location>
</feature>
<keyword evidence="2" id="KW-0732">Signal</keyword>
<dbReference type="InterPro" id="IPR000253">
    <property type="entry name" value="FHA_dom"/>
</dbReference>
<sequence>MRTILQISLILLPLLAGSVSAQRNGFVLEEVNVSSYPNVELKMKENRRSSLNREILFIREQKGSQVRRVDRPEIIQPEGTRPIHIHLIVQMSNSFDSNVQGTEILKRIVDAAGEEDRFSFAFFTDDVYLPKLDLSKADATKEAKLPGGKTNYNTPSNLDYVFQKISAHIGRRDYILLLFFDAEFRPSPDARRGVYLKDIPLNVLGVASEGSGYLAERYGGTFYSINRSDSLSQVLTNLEFFRKKPWSIKYESPFRDDWHLGDEDRVRVDVETQNAGKLLYEYKLPWTIRTILFLLHPSVFLPTIGFLLVLTMVAFLVVLRRNGKSTGNPSNSVAEERLHAIDEEQDAYRKMYGDQYQLLYSEEHRIQTDRLTPVAVKEFEDGEVYEKATLILKEGRNPGKQYSLLKSETTIGNSELADLVLYEQGVGGSHARIRRVRNRYILYDLVSESGTFLNGKKVLRPRILYDFDEIGIGKALLVFRGK</sequence>
<dbReference type="SUPFAM" id="SSF49879">
    <property type="entry name" value="SMAD/FHA domain"/>
    <property type="match status" value="1"/>
</dbReference>
<dbReference type="InterPro" id="IPR008984">
    <property type="entry name" value="SMAD_FHA_dom_sf"/>
</dbReference>
<organism evidence="4 5">
    <name type="scientific">Leptospira inadai serovar Lyme</name>
    <dbReference type="NCBI Taxonomy" id="293084"/>
    <lineage>
        <taxon>Bacteria</taxon>
        <taxon>Pseudomonadati</taxon>
        <taxon>Spirochaetota</taxon>
        <taxon>Spirochaetia</taxon>
        <taxon>Leptospirales</taxon>
        <taxon>Leptospiraceae</taxon>
        <taxon>Leptospira</taxon>
    </lineage>
</organism>
<feature type="signal peptide" evidence="2">
    <location>
        <begin position="1"/>
        <end position="21"/>
    </location>
</feature>
<dbReference type="SMART" id="SM00240">
    <property type="entry name" value="FHA"/>
    <property type="match status" value="1"/>
</dbReference>
<gene>
    <name evidence="4" type="ORF">BES34_003000</name>
</gene>
<keyword evidence="5" id="KW-1185">Reference proteome</keyword>
<evidence type="ECO:0000256" key="1">
    <source>
        <dbReference type="SAM" id="Phobius"/>
    </source>
</evidence>
<comment type="caution">
    <text evidence="4">The sequence shown here is derived from an EMBL/GenBank/DDBJ whole genome shotgun (WGS) entry which is preliminary data.</text>
</comment>
<dbReference type="Pfam" id="PF00498">
    <property type="entry name" value="FHA"/>
    <property type="match status" value="1"/>
</dbReference>
<dbReference type="RefSeq" id="WP_039934484.1">
    <property type="nucleotide sequence ID" value="NZ_MCRM02000002.1"/>
</dbReference>